<sequence length="96" mass="11049">MNSNWKQDPRLKNMNPQKLSMLTEFAKRAEAAPKDQLFPTLMSLTAEANQKGIHFNDDETDLLISILGDNMSPAERQRIQTVRMLSKNMMKRNGKK</sequence>
<name>A0A2S6HVK4_9FIRM</name>
<protein>
    <submittedName>
        <fullName evidence="1">Uncharacterized protein</fullName>
    </submittedName>
</protein>
<comment type="caution">
    <text evidence="1">The sequence shown here is derived from an EMBL/GenBank/DDBJ whole genome shotgun (WGS) entry which is preliminary data.</text>
</comment>
<dbReference type="Proteomes" id="UP000237749">
    <property type="component" value="Unassembled WGS sequence"/>
</dbReference>
<gene>
    <name evidence="1" type="ORF">BXY41_103102</name>
</gene>
<dbReference type="EMBL" id="PTJA01000003">
    <property type="protein sequence ID" value="PPK81893.1"/>
    <property type="molecule type" value="Genomic_DNA"/>
</dbReference>
<dbReference type="AlphaFoldDB" id="A0A2S6HVK4"/>
<organism evidence="1 2">
    <name type="scientific">Lacrimispora xylanisolvens</name>
    <dbReference type="NCBI Taxonomy" id="384636"/>
    <lineage>
        <taxon>Bacteria</taxon>
        <taxon>Bacillati</taxon>
        <taxon>Bacillota</taxon>
        <taxon>Clostridia</taxon>
        <taxon>Lachnospirales</taxon>
        <taxon>Lachnospiraceae</taxon>
        <taxon>Lacrimispora</taxon>
    </lineage>
</organism>
<evidence type="ECO:0000313" key="1">
    <source>
        <dbReference type="EMBL" id="PPK81893.1"/>
    </source>
</evidence>
<proteinExistence type="predicted"/>
<reference evidence="1 2" key="1">
    <citation type="submission" date="2018-02" db="EMBL/GenBank/DDBJ databases">
        <title>Genomic Encyclopedia of Archaeal and Bacterial Type Strains, Phase II (KMG-II): from individual species to whole genera.</title>
        <authorList>
            <person name="Goeker M."/>
        </authorList>
    </citation>
    <scope>NUCLEOTIDE SEQUENCE [LARGE SCALE GENOMIC DNA]</scope>
    <source>
        <strain evidence="1 2">DSM 3808</strain>
    </source>
</reference>
<accession>A0A2S6HVK4</accession>
<dbReference type="RefSeq" id="WP_104435889.1">
    <property type="nucleotide sequence ID" value="NZ_PTJA01000003.1"/>
</dbReference>
<dbReference type="OrthoDB" id="1957242at2"/>
<evidence type="ECO:0000313" key="2">
    <source>
        <dbReference type="Proteomes" id="UP000237749"/>
    </source>
</evidence>
<keyword evidence="2" id="KW-1185">Reference proteome</keyword>